<feature type="coiled-coil region" evidence="1">
    <location>
        <begin position="178"/>
        <end position="205"/>
    </location>
</feature>
<accession>A0A066RVA4</accession>
<dbReference type="OrthoDB" id="5897571at2"/>
<keyword evidence="3" id="KW-1185">Reference proteome</keyword>
<protein>
    <recommendedName>
        <fullName evidence="4">Lipoprotein</fullName>
    </recommendedName>
</protein>
<dbReference type="Proteomes" id="UP000027192">
    <property type="component" value="Unassembled WGS sequence"/>
</dbReference>
<comment type="caution">
    <text evidence="2">The sequence shown here is derived from an EMBL/GenBank/DDBJ whole genome shotgun (WGS) entry which is preliminary data.</text>
</comment>
<gene>
    <name evidence="2" type="ORF">EA58_12110</name>
</gene>
<sequence>MKHALLWMLVSPVLLSGCGGSGSGQEDKETVQVIDGYLSNAEVCVDRNNNFVCDTGEALSERTNAKGQVTISESDSKYPLIARLIAGETSDSDHPGYVWRDAELLAGAGNRLVTPFSTLAQLNQQTLTDYAASLNLDPSLITQDYVALKKTNPDAKKVHLYARTITKMLGETLVWNDAQTQKKQIQALKSHIETLENNHVDLDDVDLVVNRKGEVTQSDRIVDLAGYLDGKSLHVSFFNSYAYASFVNRFENGTQYESKLGFSSPYQVSGLNLKSDLIYTDFLYLSDKLAVSFVKPDKDFNPGNYNILSVWSEQAIANGVDTLLTADDFIGQTWYHLRDLASSKDGRGAASKPALTELTFVSQDRVLIQPRGETAFETSWNIVSNHELPNTDPYFQVIRIPFGDISSRPSLADAKGMVLQTLFQHDNMVLVKDFQKLRMDDGEVDAGSSIILTKNKALAEAIYRNWKL</sequence>
<dbReference type="RefSeq" id="WP_036752754.1">
    <property type="nucleotide sequence ID" value="NZ_JAGSGC010000010.1"/>
</dbReference>
<evidence type="ECO:0000313" key="2">
    <source>
        <dbReference type="EMBL" id="KDM91308.1"/>
    </source>
</evidence>
<evidence type="ECO:0000313" key="3">
    <source>
        <dbReference type="Proteomes" id="UP000027192"/>
    </source>
</evidence>
<evidence type="ECO:0008006" key="4">
    <source>
        <dbReference type="Google" id="ProtNLM"/>
    </source>
</evidence>
<dbReference type="PROSITE" id="PS51257">
    <property type="entry name" value="PROKAR_LIPOPROTEIN"/>
    <property type="match status" value="1"/>
</dbReference>
<keyword evidence="1" id="KW-0175">Coiled coil</keyword>
<reference evidence="2 3" key="1">
    <citation type="submission" date="2014-04" db="EMBL/GenBank/DDBJ databases">
        <title>Draft genome sequence of Photobacterium halotolerans S2753: a solonamide, ngercheumicin and holomycin producer.</title>
        <authorList>
            <person name="Machado H.R."/>
            <person name="Gram L."/>
        </authorList>
    </citation>
    <scope>NUCLEOTIDE SEQUENCE [LARGE SCALE GENOMIC DNA]</scope>
    <source>
        <strain evidence="2 3">S2753</strain>
    </source>
</reference>
<name>A0A066RVA4_9GAMM</name>
<dbReference type="STRING" id="1654360.EA58_12110"/>
<dbReference type="AlphaFoldDB" id="A0A066RVA4"/>
<organism evidence="2 3">
    <name type="scientific">Photobacterium galatheae</name>
    <dbReference type="NCBI Taxonomy" id="1654360"/>
    <lineage>
        <taxon>Bacteria</taxon>
        <taxon>Pseudomonadati</taxon>
        <taxon>Pseudomonadota</taxon>
        <taxon>Gammaproteobacteria</taxon>
        <taxon>Vibrionales</taxon>
        <taxon>Vibrionaceae</taxon>
        <taxon>Photobacterium</taxon>
    </lineage>
</organism>
<dbReference type="EMBL" id="JMIB01000023">
    <property type="protein sequence ID" value="KDM91308.1"/>
    <property type="molecule type" value="Genomic_DNA"/>
</dbReference>
<proteinExistence type="predicted"/>
<evidence type="ECO:0000256" key="1">
    <source>
        <dbReference type="SAM" id="Coils"/>
    </source>
</evidence>